<protein>
    <submittedName>
        <fullName evidence="2">Uncharacterized protein</fullName>
    </submittedName>
</protein>
<reference evidence="3 4" key="1">
    <citation type="submission" date="2015-05" db="EMBL/GenBank/DDBJ databases">
        <authorList>
            <person name="Fogelqvist Johan"/>
        </authorList>
    </citation>
    <scope>NUCLEOTIDE SEQUENCE [LARGE SCALE GENOMIC DNA]</scope>
    <source>
        <strain evidence="1">VL1</strain>
        <strain evidence="2">VL2</strain>
    </source>
</reference>
<dbReference type="AlphaFoldDB" id="A0A0G4L365"/>
<keyword evidence="3" id="KW-1185">Reference proteome</keyword>
<gene>
    <name evidence="1" type="ORF">BN1708_009834</name>
    <name evidence="2" type="ORF">BN1723_010898</name>
</gene>
<evidence type="ECO:0000313" key="3">
    <source>
        <dbReference type="Proteomes" id="UP000044602"/>
    </source>
</evidence>
<evidence type="ECO:0000313" key="4">
    <source>
        <dbReference type="Proteomes" id="UP000045706"/>
    </source>
</evidence>
<evidence type="ECO:0000313" key="2">
    <source>
        <dbReference type="EMBL" id="CRK16215.1"/>
    </source>
</evidence>
<dbReference type="Proteomes" id="UP000044602">
    <property type="component" value="Unassembled WGS sequence"/>
</dbReference>
<proteinExistence type="predicted"/>
<sequence length="101" mass="10848">MAPASSLLTAPSSNTGLYVASLPSSSTESSAAAYDVRYSRASSTVWAARCQEDDVAISVLNKAIVAGADLRKQHEISSRNSNTYAYRKWSTGIAFSRRNLN</sequence>
<dbReference type="Proteomes" id="UP000045706">
    <property type="component" value="Unassembled WGS sequence"/>
</dbReference>
<dbReference type="STRING" id="100787.A0A0G4L365"/>
<dbReference type="EMBL" id="CVQI01006669">
    <property type="protein sequence ID" value="CRK16215.1"/>
    <property type="molecule type" value="Genomic_DNA"/>
</dbReference>
<accession>A0A0G4L365</accession>
<organism evidence="2 4">
    <name type="scientific">Verticillium longisporum</name>
    <name type="common">Verticillium dahliae var. longisporum</name>
    <dbReference type="NCBI Taxonomy" id="100787"/>
    <lineage>
        <taxon>Eukaryota</taxon>
        <taxon>Fungi</taxon>
        <taxon>Dikarya</taxon>
        <taxon>Ascomycota</taxon>
        <taxon>Pezizomycotina</taxon>
        <taxon>Sordariomycetes</taxon>
        <taxon>Hypocreomycetidae</taxon>
        <taxon>Glomerellales</taxon>
        <taxon>Plectosphaerellaceae</taxon>
        <taxon>Verticillium</taxon>
    </lineage>
</organism>
<dbReference type="EMBL" id="CVQH01002113">
    <property type="protein sequence ID" value="CRK08881.1"/>
    <property type="molecule type" value="Genomic_DNA"/>
</dbReference>
<name>A0A0G4L365_VERLO</name>
<evidence type="ECO:0000313" key="1">
    <source>
        <dbReference type="EMBL" id="CRK08881.1"/>
    </source>
</evidence>